<dbReference type="Proteomes" id="UP001500420">
    <property type="component" value="Unassembled WGS sequence"/>
</dbReference>
<keyword evidence="1" id="KW-0472">Membrane</keyword>
<keyword evidence="1" id="KW-1133">Transmembrane helix</keyword>
<gene>
    <name evidence="2" type="ORF">GCM10009020_08360</name>
</gene>
<keyword evidence="1" id="KW-0812">Transmembrane</keyword>
<evidence type="ECO:0000256" key="1">
    <source>
        <dbReference type="SAM" id="Phobius"/>
    </source>
</evidence>
<dbReference type="EMBL" id="BAAADV010000001">
    <property type="protein sequence ID" value="GAA0665600.1"/>
    <property type="molecule type" value="Genomic_DNA"/>
</dbReference>
<organism evidence="2 3">
    <name type="scientific">Natronoarchaeum mannanilyticum</name>
    <dbReference type="NCBI Taxonomy" id="926360"/>
    <lineage>
        <taxon>Archaea</taxon>
        <taxon>Methanobacteriati</taxon>
        <taxon>Methanobacteriota</taxon>
        <taxon>Stenosarchaea group</taxon>
        <taxon>Halobacteria</taxon>
        <taxon>Halobacteriales</taxon>
        <taxon>Natronoarchaeaceae</taxon>
    </lineage>
</organism>
<protein>
    <submittedName>
        <fullName evidence="2">Uncharacterized protein</fullName>
    </submittedName>
</protein>
<name>A0AAV3T7Q8_9EURY</name>
<sequence>MEPIVLQLAETFRPPDYIIWFSQLSGIASAIVGLFIAYQAYRGYKRNDSRPMLYIGVGFLLALGVPLALLPAQLVLSTTGRSIALVIQQTSQLAGMLTILYALRMES</sequence>
<evidence type="ECO:0000313" key="3">
    <source>
        <dbReference type="Proteomes" id="UP001500420"/>
    </source>
</evidence>
<keyword evidence="3" id="KW-1185">Reference proteome</keyword>
<dbReference type="InterPro" id="IPR055943">
    <property type="entry name" value="DUF7521"/>
</dbReference>
<dbReference type="AlphaFoldDB" id="A0AAV3T7Q8"/>
<proteinExistence type="predicted"/>
<reference evidence="2 3" key="1">
    <citation type="journal article" date="2019" name="Int. J. Syst. Evol. Microbiol.">
        <title>The Global Catalogue of Microorganisms (GCM) 10K type strain sequencing project: providing services to taxonomists for standard genome sequencing and annotation.</title>
        <authorList>
            <consortium name="The Broad Institute Genomics Platform"/>
            <consortium name="The Broad Institute Genome Sequencing Center for Infectious Disease"/>
            <person name="Wu L."/>
            <person name="Ma J."/>
        </authorList>
    </citation>
    <scope>NUCLEOTIDE SEQUENCE [LARGE SCALE GENOMIC DNA]</scope>
    <source>
        <strain evidence="2 3">JCM 16328</strain>
    </source>
</reference>
<dbReference type="Pfam" id="PF24365">
    <property type="entry name" value="DUF7521"/>
    <property type="match status" value="1"/>
</dbReference>
<dbReference type="RefSeq" id="WP_343772625.1">
    <property type="nucleotide sequence ID" value="NZ_BAAADV010000001.1"/>
</dbReference>
<feature type="transmembrane region" description="Helical" evidence="1">
    <location>
        <begin position="17"/>
        <end position="41"/>
    </location>
</feature>
<evidence type="ECO:0000313" key="2">
    <source>
        <dbReference type="EMBL" id="GAA0665600.1"/>
    </source>
</evidence>
<feature type="transmembrane region" description="Helical" evidence="1">
    <location>
        <begin position="53"/>
        <end position="76"/>
    </location>
</feature>
<comment type="caution">
    <text evidence="2">The sequence shown here is derived from an EMBL/GenBank/DDBJ whole genome shotgun (WGS) entry which is preliminary data.</text>
</comment>
<accession>A0AAV3T7Q8</accession>
<feature type="transmembrane region" description="Helical" evidence="1">
    <location>
        <begin position="82"/>
        <end position="103"/>
    </location>
</feature>